<feature type="chain" id="PRO_5025471124" evidence="1">
    <location>
        <begin position="21"/>
        <end position="579"/>
    </location>
</feature>
<keyword evidence="2" id="KW-0378">Hydrolase</keyword>
<sequence>MMLWLSLVLWASCLSAFVCAAPSYNSSVLSFSNGTASRGSAFVKKSFVWSALGDSWASGVSYDLLGRTDYDDNKDNCMRINHAYAVKLSEDDTWVPNGLKQEFHFQACSGTRFEQIDRGTNQDHIQLNEIPADTNMLLLQAGGNNANFAAIAYACLFAPEGKEWGPAFPDPRGACAVELAKAREYIYGTGVNQLFQDTRWTVNAVFNNEKVKHMDDLRLFIPGYFQSFYEGGGAGDWCDNASFALRYSDRPTLSLALRKEINGLIRGLNDGIKAGIVGSFHHHRTHFIDVDSQIGDHRFCQPGHSLYDQYFGDKVYLWNMSPEGVIIGAGASGGLVKGNGTYEVREPTPEEFEHWRKTGFFTNDPREVQTNMTTIARAQMAKADGVALGNDSEWLNEIGLHQNKFPGVALRPFHPKENGHFAMAQAIRQTIQANYDIAPFAGASGLEVPWTRSIQILFRETGRKFSWFMFVGPFGKSVDPCLWEAAGFQQIVANYPETRKGLSLMDPPYVGYGTRWEIEFPGQWDCRYEAGQNDPGALKCGQYLDYPFYHDARNTRMTCNSKSKNYGTFHRAWTLEFII</sequence>
<organism evidence="2 3">
    <name type="scientific">Ampelomyces quisqualis</name>
    <name type="common">Powdery mildew agent</name>
    <dbReference type="NCBI Taxonomy" id="50730"/>
    <lineage>
        <taxon>Eukaryota</taxon>
        <taxon>Fungi</taxon>
        <taxon>Dikarya</taxon>
        <taxon>Ascomycota</taxon>
        <taxon>Pezizomycotina</taxon>
        <taxon>Dothideomycetes</taxon>
        <taxon>Pleosporomycetidae</taxon>
        <taxon>Pleosporales</taxon>
        <taxon>Pleosporineae</taxon>
        <taxon>Phaeosphaeriaceae</taxon>
        <taxon>Ampelomyces</taxon>
    </lineage>
</organism>
<reference evidence="2" key="1">
    <citation type="journal article" date="2020" name="Stud. Mycol.">
        <title>101 Dothideomycetes genomes: a test case for predicting lifestyles and emergence of pathogens.</title>
        <authorList>
            <person name="Haridas S."/>
            <person name="Albert R."/>
            <person name="Binder M."/>
            <person name="Bloem J."/>
            <person name="Labutti K."/>
            <person name="Salamov A."/>
            <person name="Andreopoulos B."/>
            <person name="Baker S."/>
            <person name="Barry K."/>
            <person name="Bills G."/>
            <person name="Bluhm B."/>
            <person name="Cannon C."/>
            <person name="Castanera R."/>
            <person name="Culley D."/>
            <person name="Daum C."/>
            <person name="Ezra D."/>
            <person name="Gonzalez J."/>
            <person name="Henrissat B."/>
            <person name="Kuo A."/>
            <person name="Liang C."/>
            <person name="Lipzen A."/>
            <person name="Lutzoni F."/>
            <person name="Magnuson J."/>
            <person name="Mondo S."/>
            <person name="Nolan M."/>
            <person name="Ohm R."/>
            <person name="Pangilinan J."/>
            <person name="Park H.-J."/>
            <person name="Ramirez L."/>
            <person name="Alfaro M."/>
            <person name="Sun H."/>
            <person name="Tritt A."/>
            <person name="Yoshinaga Y."/>
            <person name="Zwiers L.-H."/>
            <person name="Turgeon B."/>
            <person name="Goodwin S."/>
            <person name="Spatafora J."/>
            <person name="Crous P."/>
            <person name="Grigoriev I."/>
        </authorList>
    </citation>
    <scope>NUCLEOTIDE SEQUENCE</scope>
    <source>
        <strain evidence="2">HMLAC05119</strain>
    </source>
</reference>
<dbReference type="Proteomes" id="UP000800096">
    <property type="component" value="Unassembled WGS sequence"/>
</dbReference>
<dbReference type="PANTHER" id="PTHR37981:SF1">
    <property type="entry name" value="SGNH HYDROLASE-TYPE ESTERASE DOMAIN-CONTAINING PROTEIN"/>
    <property type="match status" value="1"/>
</dbReference>
<name>A0A6A5QV95_AMPQU</name>
<keyword evidence="3" id="KW-1185">Reference proteome</keyword>
<dbReference type="OrthoDB" id="21678at2759"/>
<dbReference type="GO" id="GO:0016788">
    <property type="term" value="F:hydrolase activity, acting on ester bonds"/>
    <property type="evidence" value="ECO:0007669"/>
    <property type="project" value="InterPro"/>
</dbReference>
<dbReference type="InterPro" id="IPR036514">
    <property type="entry name" value="SGNH_hydro_sf"/>
</dbReference>
<dbReference type="InterPro" id="IPR037460">
    <property type="entry name" value="SEST-like"/>
</dbReference>
<evidence type="ECO:0000313" key="3">
    <source>
        <dbReference type="Proteomes" id="UP000800096"/>
    </source>
</evidence>
<dbReference type="EMBL" id="ML979133">
    <property type="protein sequence ID" value="KAF1919289.1"/>
    <property type="molecule type" value="Genomic_DNA"/>
</dbReference>
<protein>
    <submittedName>
        <fullName evidence="2">SGNH hydrolase-type esterase domain-containing protein</fullName>
    </submittedName>
</protein>
<proteinExistence type="predicted"/>
<dbReference type="PANTHER" id="PTHR37981">
    <property type="entry name" value="LIPASE 2"/>
    <property type="match status" value="1"/>
</dbReference>
<feature type="signal peptide" evidence="1">
    <location>
        <begin position="1"/>
        <end position="20"/>
    </location>
</feature>
<dbReference type="SUPFAM" id="SSF52266">
    <property type="entry name" value="SGNH hydrolase"/>
    <property type="match status" value="1"/>
</dbReference>
<dbReference type="AlphaFoldDB" id="A0A6A5QV95"/>
<accession>A0A6A5QV95</accession>
<keyword evidence="1" id="KW-0732">Signal</keyword>
<dbReference type="Gene3D" id="3.40.50.1110">
    <property type="entry name" value="SGNH hydrolase"/>
    <property type="match status" value="1"/>
</dbReference>
<dbReference type="GO" id="GO:0006629">
    <property type="term" value="P:lipid metabolic process"/>
    <property type="evidence" value="ECO:0007669"/>
    <property type="project" value="TreeGrafter"/>
</dbReference>
<evidence type="ECO:0000256" key="1">
    <source>
        <dbReference type="SAM" id="SignalP"/>
    </source>
</evidence>
<gene>
    <name evidence="2" type="ORF">BDU57DRAFT_527337</name>
</gene>
<evidence type="ECO:0000313" key="2">
    <source>
        <dbReference type="EMBL" id="KAF1919289.1"/>
    </source>
</evidence>